<name>A0A090GGG3_MESPL</name>
<proteinExistence type="predicted"/>
<reference evidence="3 4" key="1">
    <citation type="submission" date="2014-08" db="EMBL/GenBank/DDBJ databases">
        <authorList>
            <person name="Moulin Lionel"/>
        </authorList>
    </citation>
    <scope>NUCLEOTIDE SEQUENCE [LARGE SCALE GENOMIC DNA]</scope>
</reference>
<accession>A0A090GGG3</accession>
<feature type="domain" description="FAD dependent oxidoreductase" evidence="2">
    <location>
        <begin position="11"/>
        <end position="402"/>
    </location>
</feature>
<sequence>MAKTAASKTYDVGIIGAGIAGCSTAYYLARQGVRVAVFDRGPVAGEQSSRAWGFIRKQGRHPAEIPLAAEASVLWDEITDEFGFESTQRVKAGILMPAETPEDEEVVETSYRDAQTHRLTSEILHAKALKEKLPELAGSWRCALFTRDDGHGDPKLSTHTLARAAKAAGAEFFNDEAVIDFTRTNGRVTGVRTLWNTYQCAKIVVASGIGSKRLLAKLSYNLPVQNIRSSVGLTTATTPFTQIAMWAPTTAYRPRPDGSFIIGNGYRNAGTDYDLTLQAFTNLRYFLPALKQNKGLLRIGFGRDTIRSLTDLLPGKGKHSPLSEPATNIARVKQNLAEFRVLFPHISDLTLADSWAGRIDTTPDLIPIIDRLHGYDNVYALCGFSGHGFALGPVVGRQMSKWIVDGAPSLDLSKFKSSRFTDGDYEIIKAA</sequence>
<dbReference type="AlphaFoldDB" id="A0A090GGG3"/>
<dbReference type="PANTHER" id="PTHR13847">
    <property type="entry name" value="SARCOSINE DEHYDROGENASE-RELATED"/>
    <property type="match status" value="1"/>
</dbReference>
<dbReference type="GeneID" id="31888873"/>
<dbReference type="SUPFAM" id="SSF51905">
    <property type="entry name" value="FAD/NAD(P)-binding domain"/>
    <property type="match status" value="1"/>
</dbReference>
<protein>
    <submittedName>
        <fullName evidence="3">Putative FAD dependent oxidoreductase</fullName>
    </submittedName>
</protein>
<dbReference type="PROSITE" id="PS51257">
    <property type="entry name" value="PROKAR_LIPOPROTEIN"/>
    <property type="match status" value="1"/>
</dbReference>
<dbReference type="Pfam" id="PF01266">
    <property type="entry name" value="DAO"/>
    <property type="match status" value="1"/>
</dbReference>
<dbReference type="GO" id="GO:0016491">
    <property type="term" value="F:oxidoreductase activity"/>
    <property type="evidence" value="ECO:0007669"/>
    <property type="project" value="UniProtKB-KW"/>
</dbReference>
<dbReference type="EMBL" id="CCNB01000005">
    <property type="protein sequence ID" value="CDX30524.1"/>
    <property type="molecule type" value="Genomic_DNA"/>
</dbReference>
<dbReference type="InterPro" id="IPR006076">
    <property type="entry name" value="FAD-dep_OxRdtase"/>
</dbReference>
<dbReference type="GO" id="GO:0005737">
    <property type="term" value="C:cytoplasm"/>
    <property type="evidence" value="ECO:0007669"/>
    <property type="project" value="TreeGrafter"/>
</dbReference>
<evidence type="ECO:0000259" key="2">
    <source>
        <dbReference type="Pfam" id="PF01266"/>
    </source>
</evidence>
<evidence type="ECO:0000313" key="3">
    <source>
        <dbReference type="EMBL" id="CDX30524.1"/>
    </source>
</evidence>
<organism evidence="3 4">
    <name type="scientific">Mesorhizobium plurifarium</name>
    <dbReference type="NCBI Taxonomy" id="69974"/>
    <lineage>
        <taxon>Bacteria</taxon>
        <taxon>Pseudomonadati</taxon>
        <taxon>Pseudomonadota</taxon>
        <taxon>Alphaproteobacteria</taxon>
        <taxon>Hyphomicrobiales</taxon>
        <taxon>Phyllobacteriaceae</taxon>
        <taxon>Mesorhizobium</taxon>
    </lineage>
</organism>
<dbReference type="Gene3D" id="3.50.50.60">
    <property type="entry name" value="FAD/NAD(P)-binding domain"/>
    <property type="match status" value="2"/>
</dbReference>
<gene>
    <name evidence="3" type="ORF">MPLDJ20_130062</name>
</gene>
<keyword evidence="1" id="KW-0560">Oxidoreductase</keyword>
<dbReference type="Gene3D" id="3.30.9.10">
    <property type="entry name" value="D-Amino Acid Oxidase, subunit A, domain 2"/>
    <property type="match status" value="2"/>
</dbReference>
<evidence type="ECO:0000313" key="4">
    <source>
        <dbReference type="Proteomes" id="UP000046373"/>
    </source>
</evidence>
<evidence type="ECO:0000256" key="1">
    <source>
        <dbReference type="ARBA" id="ARBA00023002"/>
    </source>
</evidence>
<dbReference type="InterPro" id="IPR036188">
    <property type="entry name" value="FAD/NAD-bd_sf"/>
</dbReference>
<dbReference type="Proteomes" id="UP000046373">
    <property type="component" value="Unassembled WGS sequence"/>
</dbReference>